<reference evidence="9" key="1">
    <citation type="submission" date="2020-09" db="EMBL/GenBank/DDBJ databases">
        <title>New species isolated from human feces.</title>
        <authorList>
            <person name="Kitahara M."/>
            <person name="Shigeno Y."/>
            <person name="Shime M."/>
            <person name="Matsumoto Y."/>
            <person name="Nakamura S."/>
            <person name="Motooka D."/>
            <person name="Fukuoka S."/>
            <person name="Nishikawa H."/>
            <person name="Benno Y."/>
        </authorList>
    </citation>
    <scope>NUCLEOTIDE SEQUENCE</scope>
    <source>
        <strain evidence="9">MM50</strain>
    </source>
</reference>
<keyword evidence="3 7" id="KW-0805">Transcription regulation</keyword>
<dbReference type="SUPFAM" id="SSF88946">
    <property type="entry name" value="Sigma2 domain of RNA polymerase sigma factors"/>
    <property type="match status" value="1"/>
</dbReference>
<sequence>MKKLFRRLLAWLHSLRRRDKIMYIGGSDTLPPPLPREEETEVIARLEQGDPQARQTLIERNLRLVVYIARRFENTGINIEDLISIGTIGLIKAINTFRADKNIKLATYASRCIENEILMFLRKNSSQRTEVSFDEPLNTDWDGKELLLSDVLGTEGDVVLRPIEADADRKLLSDAVGMLSQRERAIITMRFGLWGQKELTQKEVADRLGISQSYISRLEKRIILRLRREIVKMS</sequence>
<evidence type="ECO:0000259" key="8">
    <source>
        <dbReference type="PROSITE" id="PS50943"/>
    </source>
</evidence>
<dbReference type="Gene3D" id="1.10.10.10">
    <property type="entry name" value="Winged helix-like DNA-binding domain superfamily/Winged helix DNA-binding domain"/>
    <property type="match status" value="1"/>
</dbReference>
<evidence type="ECO:0000256" key="4">
    <source>
        <dbReference type="ARBA" id="ARBA00023082"/>
    </source>
</evidence>
<dbReference type="NCBIfam" id="TIGR02835">
    <property type="entry name" value="spore_sigmaE"/>
    <property type="match status" value="1"/>
</dbReference>
<dbReference type="InterPro" id="IPR013325">
    <property type="entry name" value="RNA_pol_sigma_r2"/>
</dbReference>
<dbReference type="NCBIfam" id="NF006158">
    <property type="entry name" value="PRK08301.1"/>
    <property type="match status" value="1"/>
</dbReference>
<dbReference type="NCBIfam" id="NF004471">
    <property type="entry name" value="PRK05803.1"/>
    <property type="match status" value="1"/>
</dbReference>
<evidence type="ECO:0000313" key="9">
    <source>
        <dbReference type="EMBL" id="BCK81121.1"/>
    </source>
</evidence>
<dbReference type="SUPFAM" id="SSF88659">
    <property type="entry name" value="Sigma3 and sigma4 domains of RNA polymerase sigma factors"/>
    <property type="match status" value="1"/>
</dbReference>
<dbReference type="InterPro" id="IPR036388">
    <property type="entry name" value="WH-like_DNA-bd_sf"/>
</dbReference>
<dbReference type="Gene3D" id="1.20.120.1810">
    <property type="match status" value="1"/>
</dbReference>
<protein>
    <recommendedName>
        <fullName evidence="7">RNA polymerase sigma factor</fullName>
    </recommendedName>
</protein>
<evidence type="ECO:0000256" key="7">
    <source>
        <dbReference type="RuleBase" id="RU362124"/>
    </source>
</evidence>
<dbReference type="InterPro" id="IPR013324">
    <property type="entry name" value="RNA_pol_sigma_r3/r4-like"/>
</dbReference>
<keyword evidence="6 7" id="KW-0804">Transcription</keyword>
<keyword evidence="10" id="KW-1185">Reference proteome</keyword>
<dbReference type="PROSITE" id="PS50943">
    <property type="entry name" value="HTH_CROC1"/>
    <property type="match status" value="1"/>
</dbReference>
<evidence type="ECO:0000313" key="10">
    <source>
        <dbReference type="Proteomes" id="UP000681035"/>
    </source>
</evidence>
<dbReference type="PANTHER" id="PTHR30376:SF3">
    <property type="entry name" value="RNA POLYMERASE SIGMA FACTOR RPOH"/>
    <property type="match status" value="1"/>
</dbReference>
<dbReference type="InterPro" id="IPR050813">
    <property type="entry name" value="Sigma-70_Factor"/>
</dbReference>
<dbReference type="Pfam" id="PF04545">
    <property type="entry name" value="Sigma70_r4"/>
    <property type="match status" value="1"/>
</dbReference>
<organism evidence="9 10">
    <name type="scientific">Vescimonas coprocola</name>
    <dbReference type="NCBI Taxonomy" id="2714355"/>
    <lineage>
        <taxon>Bacteria</taxon>
        <taxon>Bacillati</taxon>
        <taxon>Bacillota</taxon>
        <taxon>Clostridia</taxon>
        <taxon>Eubacteriales</taxon>
        <taxon>Oscillospiraceae</taxon>
        <taxon>Vescimonas</taxon>
    </lineage>
</organism>
<evidence type="ECO:0000256" key="6">
    <source>
        <dbReference type="ARBA" id="ARBA00023163"/>
    </source>
</evidence>
<dbReference type="GO" id="GO:0003677">
    <property type="term" value="F:DNA binding"/>
    <property type="evidence" value="ECO:0007669"/>
    <property type="project" value="UniProtKB-KW"/>
</dbReference>
<evidence type="ECO:0000256" key="2">
    <source>
        <dbReference type="ARBA" id="ARBA00022969"/>
    </source>
</evidence>
<dbReference type="Proteomes" id="UP000681035">
    <property type="component" value="Chromosome"/>
</dbReference>
<dbReference type="EMBL" id="AP023418">
    <property type="protein sequence ID" value="BCK81121.1"/>
    <property type="molecule type" value="Genomic_DNA"/>
</dbReference>
<dbReference type="PANTHER" id="PTHR30376">
    <property type="entry name" value="SIGMA FACTOR RPOH HEAT SHOCK RELATED"/>
    <property type="match status" value="1"/>
</dbReference>
<comment type="function">
    <text evidence="7">Sigma factors are initiation factors that promote the attachment of RNA polymerase to specific initiation sites and are then released.</text>
</comment>
<dbReference type="GO" id="GO:0016987">
    <property type="term" value="F:sigma factor activity"/>
    <property type="evidence" value="ECO:0007669"/>
    <property type="project" value="UniProtKB-KW"/>
</dbReference>
<proteinExistence type="inferred from homology"/>
<dbReference type="KEGG" id="vcop:MM50RIKEN_08840"/>
<dbReference type="InterPro" id="IPR000943">
    <property type="entry name" value="RNA_pol_sigma70"/>
</dbReference>
<dbReference type="AlphaFoldDB" id="A0A810Q6P0"/>
<keyword evidence="5 7" id="KW-0238">DNA-binding</keyword>
<dbReference type="InterPro" id="IPR001387">
    <property type="entry name" value="Cro/C1-type_HTH"/>
</dbReference>
<dbReference type="InterPro" id="IPR014200">
    <property type="entry name" value="RNA_pol_sigma-E"/>
</dbReference>
<dbReference type="PIRSF" id="PIRSF000770">
    <property type="entry name" value="RNA_pol_sigma-SigE/K"/>
    <property type="match status" value="1"/>
</dbReference>
<dbReference type="InterPro" id="IPR014284">
    <property type="entry name" value="RNA_pol_sigma-70_dom"/>
</dbReference>
<gene>
    <name evidence="9" type="primary">sigE</name>
    <name evidence="9" type="ORF">MM50RIKEN_08840</name>
</gene>
<dbReference type="PRINTS" id="PR00046">
    <property type="entry name" value="SIGMA70FCT"/>
</dbReference>
<accession>A0A810Q6P0</accession>
<dbReference type="CDD" id="cd06171">
    <property type="entry name" value="Sigma70_r4"/>
    <property type="match status" value="1"/>
</dbReference>
<keyword evidence="2" id="KW-0749">Sporulation</keyword>
<dbReference type="GO" id="GO:0006352">
    <property type="term" value="P:DNA-templated transcription initiation"/>
    <property type="evidence" value="ECO:0007669"/>
    <property type="project" value="InterPro"/>
</dbReference>
<dbReference type="InterPro" id="IPR007630">
    <property type="entry name" value="RNA_pol_sigma70_r4"/>
</dbReference>
<evidence type="ECO:0000256" key="1">
    <source>
        <dbReference type="ARBA" id="ARBA00007788"/>
    </source>
</evidence>
<comment type="similarity">
    <text evidence="1 7">Belongs to the sigma-70 factor family.</text>
</comment>
<dbReference type="Pfam" id="PF04542">
    <property type="entry name" value="Sigma70_r2"/>
    <property type="match status" value="1"/>
</dbReference>
<dbReference type="NCBIfam" id="TIGR02937">
    <property type="entry name" value="sigma70-ECF"/>
    <property type="match status" value="1"/>
</dbReference>
<evidence type="ECO:0000256" key="5">
    <source>
        <dbReference type="ARBA" id="ARBA00023125"/>
    </source>
</evidence>
<dbReference type="PROSITE" id="PS00716">
    <property type="entry name" value="SIGMA70_2"/>
    <property type="match status" value="1"/>
</dbReference>
<dbReference type="PROSITE" id="PS00715">
    <property type="entry name" value="SIGMA70_1"/>
    <property type="match status" value="1"/>
</dbReference>
<dbReference type="RefSeq" id="WP_213541893.1">
    <property type="nucleotide sequence ID" value="NZ_AP023418.1"/>
</dbReference>
<keyword evidence="4 7" id="KW-0731">Sigma factor</keyword>
<feature type="domain" description="HTH cro/C1-type" evidence="8">
    <location>
        <begin position="196"/>
        <end position="220"/>
    </location>
</feature>
<evidence type="ECO:0000256" key="3">
    <source>
        <dbReference type="ARBA" id="ARBA00023015"/>
    </source>
</evidence>
<dbReference type="InterPro" id="IPR007627">
    <property type="entry name" value="RNA_pol_sigma70_r2"/>
</dbReference>
<dbReference type="GO" id="GO:0030435">
    <property type="term" value="P:sporulation resulting in formation of a cellular spore"/>
    <property type="evidence" value="ECO:0007669"/>
    <property type="project" value="UniProtKB-KW"/>
</dbReference>
<name>A0A810Q6P0_9FIRM</name>